<gene>
    <name evidence="1" type="ORF">M5D96_014054</name>
</gene>
<keyword evidence="2" id="KW-1185">Reference proteome</keyword>
<dbReference type="AlphaFoldDB" id="A0A9P9YA54"/>
<dbReference type="Proteomes" id="UP001059596">
    <property type="component" value="Unassembled WGS sequence"/>
</dbReference>
<dbReference type="EMBL" id="JAMKOV010000169">
    <property type="protein sequence ID" value="KAI8033196.1"/>
    <property type="molecule type" value="Genomic_DNA"/>
</dbReference>
<reference evidence="1" key="1">
    <citation type="journal article" date="2023" name="Genome Biol. Evol.">
        <title>Long-read-based Genome Assembly of Drosophila gunungcola Reveals Fewer Chemosensory Genes in Flower-breeding Species.</title>
        <authorList>
            <person name="Negi A."/>
            <person name="Liao B.Y."/>
            <person name="Yeh S.D."/>
        </authorList>
    </citation>
    <scope>NUCLEOTIDE SEQUENCE</scope>
    <source>
        <strain evidence="1">Sukarami</strain>
    </source>
</reference>
<evidence type="ECO:0000313" key="2">
    <source>
        <dbReference type="Proteomes" id="UP001059596"/>
    </source>
</evidence>
<name>A0A9P9YA54_9MUSC</name>
<organism evidence="1 2">
    <name type="scientific">Drosophila gunungcola</name>
    <name type="common">fruit fly</name>
    <dbReference type="NCBI Taxonomy" id="103775"/>
    <lineage>
        <taxon>Eukaryota</taxon>
        <taxon>Metazoa</taxon>
        <taxon>Ecdysozoa</taxon>
        <taxon>Arthropoda</taxon>
        <taxon>Hexapoda</taxon>
        <taxon>Insecta</taxon>
        <taxon>Pterygota</taxon>
        <taxon>Neoptera</taxon>
        <taxon>Endopterygota</taxon>
        <taxon>Diptera</taxon>
        <taxon>Brachycera</taxon>
        <taxon>Muscomorpha</taxon>
        <taxon>Ephydroidea</taxon>
        <taxon>Drosophilidae</taxon>
        <taxon>Drosophila</taxon>
        <taxon>Sophophora</taxon>
    </lineage>
</organism>
<proteinExistence type="predicted"/>
<comment type="caution">
    <text evidence="1">The sequence shown here is derived from an EMBL/GenBank/DDBJ whole genome shotgun (WGS) entry which is preliminary data.</text>
</comment>
<evidence type="ECO:0000313" key="1">
    <source>
        <dbReference type="EMBL" id="KAI8033196.1"/>
    </source>
</evidence>
<accession>A0A9P9YA54</accession>
<sequence length="69" mass="7973">MTGLQCRPPSFYKGQGSSYMWDLFHARDPAVCNVVLRAEFAACALGFSPFLYKIDFIFKRHQKLRQPCI</sequence>
<protein>
    <submittedName>
        <fullName evidence="1">Uncharacterized protein</fullName>
    </submittedName>
</protein>